<name>A0ABN2BJ69_9ACTN</name>
<dbReference type="EMBL" id="BAAAQD010000016">
    <property type="protein sequence ID" value="GAA1541034.1"/>
    <property type="molecule type" value="Genomic_DNA"/>
</dbReference>
<organism evidence="1 2">
    <name type="scientific">Dactylosporangium maewongense</name>
    <dbReference type="NCBI Taxonomy" id="634393"/>
    <lineage>
        <taxon>Bacteria</taxon>
        <taxon>Bacillati</taxon>
        <taxon>Actinomycetota</taxon>
        <taxon>Actinomycetes</taxon>
        <taxon>Micromonosporales</taxon>
        <taxon>Micromonosporaceae</taxon>
        <taxon>Dactylosporangium</taxon>
    </lineage>
</organism>
<dbReference type="RefSeq" id="WP_344506887.1">
    <property type="nucleotide sequence ID" value="NZ_BAAAQD010000016.1"/>
</dbReference>
<dbReference type="InterPro" id="IPR011747">
    <property type="entry name" value="CHP02241"/>
</dbReference>
<evidence type="ECO:0000313" key="1">
    <source>
        <dbReference type="EMBL" id="GAA1541034.1"/>
    </source>
</evidence>
<dbReference type="PANTHER" id="PTHR38009">
    <property type="entry name" value="CONSERVED HYPOTHETICAL PHAGE TAIL PROTEIN"/>
    <property type="match status" value="1"/>
</dbReference>
<evidence type="ECO:0000313" key="2">
    <source>
        <dbReference type="Proteomes" id="UP001501470"/>
    </source>
</evidence>
<comment type="caution">
    <text evidence="1">The sequence shown here is derived from an EMBL/GenBank/DDBJ whole genome shotgun (WGS) entry which is preliminary data.</text>
</comment>
<protein>
    <submittedName>
        <fullName evidence="1">Phage tail protein</fullName>
    </submittedName>
</protein>
<reference evidence="1 2" key="1">
    <citation type="journal article" date="2019" name="Int. J. Syst. Evol. Microbiol.">
        <title>The Global Catalogue of Microorganisms (GCM) 10K type strain sequencing project: providing services to taxonomists for standard genome sequencing and annotation.</title>
        <authorList>
            <consortium name="The Broad Institute Genomics Platform"/>
            <consortium name="The Broad Institute Genome Sequencing Center for Infectious Disease"/>
            <person name="Wu L."/>
            <person name="Ma J."/>
        </authorList>
    </citation>
    <scope>NUCLEOTIDE SEQUENCE [LARGE SCALE GENOMIC DNA]</scope>
    <source>
        <strain evidence="1 2">JCM 15933</strain>
    </source>
</reference>
<dbReference type="PANTHER" id="PTHR38009:SF1">
    <property type="entry name" value="CONSERVED HYPOTHETICAL PHAGE TAIL PROTEIN"/>
    <property type="match status" value="1"/>
</dbReference>
<sequence length="144" mass="15514">MSDWSDDYAVYFVVSIDDESLGAFDSCEGLGAEVVVEERAEGGNNGWVWQLPTGVRYSNVRLSRPVTPDSAKLARWFTGAPGGVRRATAVIEARSASGAVVARWALRDVLPVRWSGPRLDPGRAAVITETVELAHHGFIGSWAG</sequence>
<accession>A0ABN2BJ69</accession>
<dbReference type="InterPro" id="IPR010667">
    <property type="entry name" value="Phage_T4_Gp19"/>
</dbReference>
<gene>
    <name evidence="1" type="ORF">GCM10009827_070570</name>
</gene>
<dbReference type="Pfam" id="PF06841">
    <property type="entry name" value="Phage_T4_gp19"/>
    <property type="match status" value="1"/>
</dbReference>
<dbReference type="Proteomes" id="UP001501470">
    <property type="component" value="Unassembled WGS sequence"/>
</dbReference>
<dbReference type="NCBIfam" id="TIGR02241">
    <property type="entry name" value="conserved hypothetical phage tail region protein"/>
    <property type="match status" value="1"/>
</dbReference>
<proteinExistence type="predicted"/>
<keyword evidence="2" id="KW-1185">Reference proteome</keyword>